<dbReference type="PANTHER" id="PTHR36069:SF1">
    <property type="entry name" value="EXPRESSED PROTEIN"/>
    <property type="match status" value="1"/>
</dbReference>
<sequence>MKPTHMATNITFLVLMAMVLFVSAADILLGNQNQDLVVAISEMQRANYFTFIMLLNMASLDQRLQGNLTFLMPNDRMLSKITLQHDAVSEFLLRHSIPSPMIFDYLQHIPTGSIIPSSKPEYMLKISNKGRRSFFLNNVKLISPNICTAGSSIRCHGVDGVLSEASPKTTVNNPNSTTTNPSVSCSSSSSTSDPASPAMPPSPLPFAPVSGFNLTPVTALPPTGPNVPPPKSGSSLSVFDGLSTFLVASMMRTISTLKSSSSTT</sequence>
<dbReference type="PANTHER" id="PTHR36069">
    <property type="entry name" value="EXPRESSED PROTEIN-RELATED"/>
    <property type="match status" value="1"/>
</dbReference>
<evidence type="ECO:0000313" key="6">
    <source>
        <dbReference type="Proteomes" id="UP001187192"/>
    </source>
</evidence>
<keyword evidence="3" id="KW-0732">Signal</keyword>
<evidence type="ECO:0000259" key="4">
    <source>
        <dbReference type="SMART" id="SM00554"/>
    </source>
</evidence>
<feature type="region of interest" description="Disordered" evidence="2">
    <location>
        <begin position="164"/>
        <end position="204"/>
    </location>
</feature>
<dbReference type="InterPro" id="IPR036378">
    <property type="entry name" value="FAS1_dom_sf"/>
</dbReference>
<feature type="chain" id="PRO_5041656577" description="FAS1 domain-containing protein" evidence="3">
    <location>
        <begin position="25"/>
        <end position="264"/>
    </location>
</feature>
<gene>
    <name evidence="5" type="ORF">TIFTF001_013361</name>
</gene>
<dbReference type="InterPro" id="IPR053339">
    <property type="entry name" value="FAS1_domain_protein"/>
</dbReference>
<keyword evidence="6" id="KW-1185">Reference proteome</keyword>
<evidence type="ECO:0000256" key="2">
    <source>
        <dbReference type="SAM" id="MobiDB-lite"/>
    </source>
</evidence>
<evidence type="ECO:0000256" key="1">
    <source>
        <dbReference type="ARBA" id="ARBA00007843"/>
    </source>
</evidence>
<evidence type="ECO:0000313" key="5">
    <source>
        <dbReference type="EMBL" id="GMN44177.1"/>
    </source>
</evidence>
<feature type="domain" description="FAS1" evidence="4">
    <location>
        <begin position="69"/>
        <end position="165"/>
    </location>
</feature>
<dbReference type="Pfam" id="PF02469">
    <property type="entry name" value="Fasciclin"/>
    <property type="match status" value="1"/>
</dbReference>
<evidence type="ECO:0000256" key="3">
    <source>
        <dbReference type="SAM" id="SignalP"/>
    </source>
</evidence>
<proteinExistence type="inferred from homology"/>
<protein>
    <recommendedName>
        <fullName evidence="4">FAS1 domain-containing protein</fullName>
    </recommendedName>
</protein>
<dbReference type="InterPro" id="IPR000782">
    <property type="entry name" value="FAS1_domain"/>
</dbReference>
<dbReference type="EMBL" id="BTGU01000018">
    <property type="protein sequence ID" value="GMN44177.1"/>
    <property type="molecule type" value="Genomic_DNA"/>
</dbReference>
<feature type="compositionally biased region" description="Low complexity" evidence="2">
    <location>
        <begin position="166"/>
        <end position="196"/>
    </location>
</feature>
<name>A0AA88A0T9_FICCA</name>
<dbReference type="Gene3D" id="2.30.180.10">
    <property type="entry name" value="FAS1 domain"/>
    <property type="match status" value="1"/>
</dbReference>
<accession>A0AA88A0T9</accession>
<comment type="caution">
    <text evidence="5">The sequence shown here is derived from an EMBL/GenBank/DDBJ whole genome shotgun (WGS) entry which is preliminary data.</text>
</comment>
<feature type="signal peptide" evidence="3">
    <location>
        <begin position="1"/>
        <end position="24"/>
    </location>
</feature>
<dbReference type="Proteomes" id="UP001187192">
    <property type="component" value="Unassembled WGS sequence"/>
</dbReference>
<dbReference type="SUPFAM" id="SSF82153">
    <property type="entry name" value="FAS1 domain"/>
    <property type="match status" value="1"/>
</dbReference>
<dbReference type="SMART" id="SM00554">
    <property type="entry name" value="FAS1"/>
    <property type="match status" value="1"/>
</dbReference>
<dbReference type="AlphaFoldDB" id="A0AA88A0T9"/>
<reference evidence="5" key="1">
    <citation type="submission" date="2023-07" db="EMBL/GenBank/DDBJ databases">
        <title>draft genome sequence of fig (Ficus carica).</title>
        <authorList>
            <person name="Takahashi T."/>
            <person name="Nishimura K."/>
        </authorList>
    </citation>
    <scope>NUCLEOTIDE SEQUENCE</scope>
</reference>
<comment type="similarity">
    <text evidence="1">Belongs to the fasciclin-like AGP family.</text>
</comment>
<organism evidence="5 6">
    <name type="scientific">Ficus carica</name>
    <name type="common">Common fig</name>
    <dbReference type="NCBI Taxonomy" id="3494"/>
    <lineage>
        <taxon>Eukaryota</taxon>
        <taxon>Viridiplantae</taxon>
        <taxon>Streptophyta</taxon>
        <taxon>Embryophyta</taxon>
        <taxon>Tracheophyta</taxon>
        <taxon>Spermatophyta</taxon>
        <taxon>Magnoliopsida</taxon>
        <taxon>eudicotyledons</taxon>
        <taxon>Gunneridae</taxon>
        <taxon>Pentapetalae</taxon>
        <taxon>rosids</taxon>
        <taxon>fabids</taxon>
        <taxon>Rosales</taxon>
        <taxon>Moraceae</taxon>
        <taxon>Ficeae</taxon>
        <taxon>Ficus</taxon>
    </lineage>
</organism>